<dbReference type="SUPFAM" id="SSF111352">
    <property type="entry name" value="Ammonium transporter"/>
    <property type="match status" value="1"/>
</dbReference>
<dbReference type="FunFam" id="1.10.3430.10:FF:000008">
    <property type="entry name" value="Ammonium transporter"/>
    <property type="match status" value="1"/>
</dbReference>
<feature type="transmembrane region" description="Helical" evidence="8">
    <location>
        <begin position="67"/>
        <end position="91"/>
    </location>
</feature>
<dbReference type="PANTHER" id="PTHR11730:SF58">
    <property type="entry name" value="AMMONIUM TRANSPORTER"/>
    <property type="match status" value="1"/>
</dbReference>
<reference evidence="10 11" key="1">
    <citation type="submission" date="2015-12" db="EMBL/GenBank/DDBJ databases">
        <title>The genome of Folsomia candida.</title>
        <authorList>
            <person name="Faddeeva A."/>
            <person name="Derks M.F."/>
            <person name="Anvar Y."/>
            <person name="Smit S."/>
            <person name="Van Straalen N."/>
            <person name="Roelofs D."/>
        </authorList>
    </citation>
    <scope>NUCLEOTIDE SEQUENCE [LARGE SCALE GENOMIC DNA]</scope>
    <source>
        <strain evidence="10 11">VU population</strain>
        <tissue evidence="10">Whole body</tissue>
    </source>
</reference>
<comment type="subcellular location">
    <subcellularLocation>
        <location evidence="1">Membrane</location>
        <topology evidence="1">Multi-pass membrane protein</topology>
    </subcellularLocation>
</comment>
<accession>A0A226EKZ0</accession>
<dbReference type="InterPro" id="IPR029020">
    <property type="entry name" value="Ammonium/urea_transptr"/>
</dbReference>
<keyword evidence="6 8" id="KW-0472">Membrane</keyword>
<dbReference type="GO" id="GO:0005886">
    <property type="term" value="C:plasma membrane"/>
    <property type="evidence" value="ECO:0007669"/>
    <property type="project" value="TreeGrafter"/>
</dbReference>
<evidence type="ECO:0000256" key="6">
    <source>
        <dbReference type="ARBA" id="ARBA00023136"/>
    </source>
</evidence>
<evidence type="ECO:0000313" key="10">
    <source>
        <dbReference type="EMBL" id="OXA58363.1"/>
    </source>
</evidence>
<dbReference type="Gene3D" id="1.10.3430.10">
    <property type="entry name" value="Ammonium transporter AmtB like domains"/>
    <property type="match status" value="1"/>
</dbReference>
<comment type="caution">
    <text evidence="10">The sequence shown here is derived from an EMBL/GenBank/DDBJ whole genome shotgun (WGS) entry which is preliminary data.</text>
</comment>
<dbReference type="EMBL" id="LNIX01000003">
    <property type="protein sequence ID" value="OXA58363.1"/>
    <property type="molecule type" value="Genomic_DNA"/>
</dbReference>
<dbReference type="InterPro" id="IPR024041">
    <property type="entry name" value="NH4_transpt_AmtB-like_dom"/>
</dbReference>
<proteinExistence type="inferred from homology"/>
<feature type="transmembrane region" description="Helical" evidence="8">
    <location>
        <begin position="26"/>
        <end position="47"/>
    </location>
</feature>
<name>A0A226EKZ0_FOLCA</name>
<feature type="transmembrane region" description="Helical" evidence="8">
    <location>
        <begin position="245"/>
        <end position="264"/>
    </location>
</feature>
<keyword evidence="3" id="KW-0813">Transport</keyword>
<evidence type="ECO:0000256" key="5">
    <source>
        <dbReference type="ARBA" id="ARBA00022989"/>
    </source>
</evidence>
<feature type="transmembrane region" description="Helical" evidence="8">
    <location>
        <begin position="103"/>
        <end position="123"/>
    </location>
</feature>
<organism evidence="10 11">
    <name type="scientific">Folsomia candida</name>
    <name type="common">Springtail</name>
    <dbReference type="NCBI Taxonomy" id="158441"/>
    <lineage>
        <taxon>Eukaryota</taxon>
        <taxon>Metazoa</taxon>
        <taxon>Ecdysozoa</taxon>
        <taxon>Arthropoda</taxon>
        <taxon>Hexapoda</taxon>
        <taxon>Collembola</taxon>
        <taxon>Entomobryomorpha</taxon>
        <taxon>Isotomoidea</taxon>
        <taxon>Isotomidae</taxon>
        <taxon>Proisotominae</taxon>
        <taxon>Folsomia</taxon>
    </lineage>
</organism>
<evidence type="ECO:0000256" key="3">
    <source>
        <dbReference type="ARBA" id="ARBA00022448"/>
    </source>
</evidence>
<feature type="transmembrane region" description="Helical" evidence="8">
    <location>
        <begin position="135"/>
        <end position="159"/>
    </location>
</feature>
<dbReference type="OMA" id="RANYNAY"/>
<gene>
    <name evidence="10" type="ORF">Fcan01_06700</name>
</gene>
<feature type="transmembrane region" description="Helical" evidence="8">
    <location>
        <begin position="344"/>
        <end position="364"/>
    </location>
</feature>
<dbReference type="OrthoDB" id="534912at2759"/>
<evidence type="ECO:0000256" key="8">
    <source>
        <dbReference type="SAM" id="Phobius"/>
    </source>
</evidence>
<keyword evidence="4 8" id="KW-0812">Transmembrane</keyword>
<feature type="transmembrane region" description="Helical" evidence="8">
    <location>
        <begin position="171"/>
        <end position="191"/>
    </location>
</feature>
<dbReference type="PANTHER" id="PTHR11730">
    <property type="entry name" value="AMMONIUM TRANSPORTER"/>
    <property type="match status" value="1"/>
</dbReference>
<protein>
    <submittedName>
        <fullName evidence="10">Putative ammonium transporter 3</fullName>
    </submittedName>
</protein>
<evidence type="ECO:0000313" key="11">
    <source>
        <dbReference type="Proteomes" id="UP000198287"/>
    </source>
</evidence>
<evidence type="ECO:0000256" key="1">
    <source>
        <dbReference type="ARBA" id="ARBA00004141"/>
    </source>
</evidence>
<evidence type="ECO:0000256" key="4">
    <source>
        <dbReference type="ARBA" id="ARBA00022692"/>
    </source>
</evidence>
<evidence type="ECO:0000256" key="7">
    <source>
        <dbReference type="ARBA" id="ARBA00023177"/>
    </source>
</evidence>
<keyword evidence="5 8" id="KW-1133">Transmembrane helix</keyword>
<sequence>MQTGFGMLESGCVSVKNEANIMMKNVVDVVFGGTTYWLFGFSMSFGNDPPYSSPFLGFGEYAVDADLSIMGPVFASFMFQLSFATTATTIVSGTMAERCNFKSYCVFSMLNTVVYCIPARWVWGPTGFLHDMGAIDIAGSGAVHLLGGVSGYVAAYMLGPRLGRYDRGTDPLPLGNPTSCIVGLYILWWGWLAFNSGSTFGISGVKWKFAARAATSTMIASIGGGLTGAAWTLAKPGKIFYVMDIVNPVLGSLVAVTAGCALFHTFDAFVVGIIGGTTVLLTSGFADWTRVDDPVGATPVHAFGGFVGLICVALFAEDDKGAGFSNGRAGLFRGGGTYLLKVQLFASLCISVWAAAITFVLLWITNKLIPIRMEPHEELLGADFVEHLVRRRNAGISAALSVVGSHPEIVHVTDAAATIGQTNPRHDRLLNKMQELNLRRWSRIKHATTAISIFKRKAKIANVVKQSNQTVKGTGAFNYIDYLGVPDPDGWMVNPILCRSTGHESIQFTNETGTRNVNRRLRVSQQKY</sequence>
<dbReference type="Pfam" id="PF00909">
    <property type="entry name" value="Ammonium_transp"/>
    <property type="match status" value="1"/>
</dbReference>
<keyword evidence="11" id="KW-1185">Reference proteome</keyword>
<evidence type="ECO:0000256" key="2">
    <source>
        <dbReference type="ARBA" id="ARBA00005887"/>
    </source>
</evidence>
<dbReference type="GO" id="GO:0008519">
    <property type="term" value="F:ammonium channel activity"/>
    <property type="evidence" value="ECO:0007669"/>
    <property type="project" value="InterPro"/>
</dbReference>
<feature type="transmembrane region" description="Helical" evidence="8">
    <location>
        <begin position="295"/>
        <end position="316"/>
    </location>
</feature>
<dbReference type="Proteomes" id="UP000198287">
    <property type="component" value="Unassembled WGS sequence"/>
</dbReference>
<feature type="domain" description="Ammonium transporter AmtB-like" evidence="9">
    <location>
        <begin position="1"/>
        <end position="387"/>
    </location>
</feature>
<comment type="similarity">
    <text evidence="2">Belongs to the ammonia transporter channel (TC 1.A.11.2) family.</text>
</comment>
<evidence type="ECO:0000259" key="9">
    <source>
        <dbReference type="Pfam" id="PF00909"/>
    </source>
</evidence>
<dbReference type="GO" id="GO:0097272">
    <property type="term" value="P:ammonium homeostasis"/>
    <property type="evidence" value="ECO:0007669"/>
    <property type="project" value="TreeGrafter"/>
</dbReference>
<feature type="transmembrane region" description="Helical" evidence="8">
    <location>
        <begin position="211"/>
        <end position="233"/>
    </location>
</feature>
<dbReference type="AlphaFoldDB" id="A0A226EKZ0"/>
<keyword evidence="7" id="KW-0924">Ammonia transport</keyword>